<dbReference type="NCBIfam" id="TIGR01140">
    <property type="entry name" value="L_thr_O3P_dcar"/>
    <property type="match status" value="1"/>
</dbReference>
<dbReference type="GO" id="GO:0048472">
    <property type="term" value="F:threonine-phosphate decarboxylase activity"/>
    <property type="evidence" value="ECO:0007669"/>
    <property type="project" value="UniProtKB-EC"/>
</dbReference>
<dbReference type="InterPro" id="IPR004838">
    <property type="entry name" value="NHTrfase_class1_PyrdxlP-BS"/>
</dbReference>
<name>A0ABZ2CMQ6_9BACI</name>
<feature type="domain" description="Aminotransferase class I/classII large" evidence="10">
    <location>
        <begin position="25"/>
        <end position="343"/>
    </location>
</feature>
<dbReference type="SUPFAM" id="SSF53383">
    <property type="entry name" value="PLP-dependent transferases"/>
    <property type="match status" value="1"/>
</dbReference>
<dbReference type="InterPro" id="IPR004839">
    <property type="entry name" value="Aminotransferase_I/II_large"/>
</dbReference>
<dbReference type="PROSITE" id="PS00105">
    <property type="entry name" value="AA_TRANSFER_CLASS_1"/>
    <property type="match status" value="1"/>
</dbReference>
<evidence type="ECO:0000313" key="11">
    <source>
        <dbReference type="EMBL" id="WVX84308.1"/>
    </source>
</evidence>
<evidence type="ECO:0000259" key="10">
    <source>
        <dbReference type="Pfam" id="PF00155"/>
    </source>
</evidence>
<dbReference type="CDD" id="cd00609">
    <property type="entry name" value="AAT_like"/>
    <property type="match status" value="1"/>
</dbReference>
<dbReference type="Proteomes" id="UP001357223">
    <property type="component" value="Chromosome"/>
</dbReference>
<dbReference type="Gene3D" id="3.40.640.10">
    <property type="entry name" value="Type I PLP-dependent aspartate aminotransferase-like (Major domain)"/>
    <property type="match status" value="1"/>
</dbReference>
<dbReference type="RefSeq" id="WP_338453181.1">
    <property type="nucleotide sequence ID" value="NZ_CP137640.1"/>
</dbReference>
<dbReference type="PANTHER" id="PTHR42885:SF1">
    <property type="entry name" value="THREONINE-PHOSPHATE DECARBOXYLASE"/>
    <property type="match status" value="1"/>
</dbReference>
<comment type="pathway">
    <text evidence="3">Cofactor biosynthesis; adenosylcobalamin biosynthesis.</text>
</comment>
<evidence type="ECO:0000256" key="9">
    <source>
        <dbReference type="ARBA" id="ARBA00048531"/>
    </source>
</evidence>
<dbReference type="EMBL" id="CP137640">
    <property type="protein sequence ID" value="WVX84308.1"/>
    <property type="molecule type" value="Genomic_DNA"/>
</dbReference>
<dbReference type="InterPro" id="IPR005860">
    <property type="entry name" value="CobD"/>
</dbReference>
<keyword evidence="6" id="KW-0663">Pyridoxal phosphate</keyword>
<dbReference type="InterPro" id="IPR015424">
    <property type="entry name" value="PyrdxlP-dep_Trfase"/>
</dbReference>
<evidence type="ECO:0000256" key="7">
    <source>
        <dbReference type="ARBA" id="ARBA00023239"/>
    </source>
</evidence>
<evidence type="ECO:0000256" key="2">
    <source>
        <dbReference type="ARBA" id="ARBA00003444"/>
    </source>
</evidence>
<gene>
    <name evidence="11" type="primary">cobD</name>
    <name evidence="11" type="ORF">R4Z09_02100</name>
</gene>
<keyword evidence="5" id="KW-0169">Cobalamin biosynthesis</keyword>
<protein>
    <recommendedName>
        <fullName evidence="4">threonine-phosphate decarboxylase</fullName>
        <ecNumber evidence="4">4.1.1.81</ecNumber>
    </recommendedName>
    <alternativeName>
        <fullName evidence="8">L-threonine-O-3-phosphate decarboxylase</fullName>
    </alternativeName>
</protein>
<dbReference type="InterPro" id="IPR015422">
    <property type="entry name" value="PyrdxlP-dep_Trfase_small"/>
</dbReference>
<dbReference type="Pfam" id="PF00155">
    <property type="entry name" value="Aminotran_1_2"/>
    <property type="match status" value="1"/>
</dbReference>
<keyword evidence="12" id="KW-1185">Reference proteome</keyword>
<dbReference type="EC" id="4.1.1.81" evidence="4"/>
<evidence type="ECO:0000256" key="4">
    <source>
        <dbReference type="ARBA" id="ARBA00012285"/>
    </source>
</evidence>
<dbReference type="PANTHER" id="PTHR42885">
    <property type="entry name" value="HISTIDINOL-PHOSPHATE AMINOTRANSFERASE-RELATED"/>
    <property type="match status" value="1"/>
</dbReference>
<evidence type="ECO:0000256" key="8">
    <source>
        <dbReference type="ARBA" id="ARBA00029996"/>
    </source>
</evidence>
<comment type="function">
    <text evidence="2">Decarboxylates L-threonine-O-3-phosphate to yield (R)-1-amino-2-propanol O-2-phosphate, the precursor for the linkage between the nucleotide loop and the corrin ring in cobalamin.</text>
</comment>
<evidence type="ECO:0000256" key="3">
    <source>
        <dbReference type="ARBA" id="ARBA00004953"/>
    </source>
</evidence>
<evidence type="ECO:0000256" key="1">
    <source>
        <dbReference type="ARBA" id="ARBA00001933"/>
    </source>
</evidence>
<comment type="catalytic activity">
    <reaction evidence="9">
        <text>O-phospho-L-threonine + H(+) = (R)-1-aminopropan-2-yl phosphate + CO2</text>
        <dbReference type="Rhea" id="RHEA:11492"/>
        <dbReference type="ChEBI" id="CHEBI:15378"/>
        <dbReference type="ChEBI" id="CHEBI:16526"/>
        <dbReference type="ChEBI" id="CHEBI:58563"/>
        <dbReference type="ChEBI" id="CHEBI:58675"/>
        <dbReference type="EC" id="4.1.1.81"/>
    </reaction>
</comment>
<dbReference type="InterPro" id="IPR015421">
    <property type="entry name" value="PyrdxlP-dep_Trfase_major"/>
</dbReference>
<evidence type="ECO:0000256" key="5">
    <source>
        <dbReference type="ARBA" id="ARBA00022573"/>
    </source>
</evidence>
<sequence length="357" mass="41000">MWPSHGSNPHYLYEAAGLSLPESFLDFSANINPLGPPAVLQERWGDLFYGIGTYPDPHTASLKEKIAKREGIQESQILIGNGGAEIISLIGRLIAGKKVMIIEPAFSEYEKACRINNCDVSYYQLSDGWDIHLDDVIEKLSGKDAVFLCNPNNPTGMYYKTRIMLPLLEACKRENCLLIVDEAFYDFVAEYESLIPYLKEFPQLILMRSMTKIFAIPGLRLGYLIADGGLIEKLTDCQPHWSVNSVAIKAGEWCIEDERHISRTIQFIHSEREALYQFYKENNFEVSNSAINFYLLRDKESHDQYPLFEFLLKQGIVPRHTFNFPGLEGRWLRFAIRTSVENVRLMEVMKAWRKLNP</sequence>
<comment type="cofactor">
    <cofactor evidence="1">
        <name>pyridoxal 5'-phosphate</name>
        <dbReference type="ChEBI" id="CHEBI:597326"/>
    </cofactor>
</comment>
<evidence type="ECO:0000256" key="6">
    <source>
        <dbReference type="ARBA" id="ARBA00022898"/>
    </source>
</evidence>
<organism evidence="11 12">
    <name type="scientific">Niallia oryzisoli</name>
    <dbReference type="NCBI Taxonomy" id="1737571"/>
    <lineage>
        <taxon>Bacteria</taxon>
        <taxon>Bacillati</taxon>
        <taxon>Bacillota</taxon>
        <taxon>Bacilli</taxon>
        <taxon>Bacillales</taxon>
        <taxon>Bacillaceae</taxon>
        <taxon>Niallia</taxon>
    </lineage>
</organism>
<keyword evidence="7 11" id="KW-0456">Lyase</keyword>
<proteinExistence type="predicted"/>
<evidence type="ECO:0000313" key="12">
    <source>
        <dbReference type="Proteomes" id="UP001357223"/>
    </source>
</evidence>
<reference evidence="11 12" key="1">
    <citation type="submission" date="2023-10" db="EMBL/GenBank/DDBJ databases">
        <title>Niallia locisalis sp.nov. isolated from a salt pond sample.</title>
        <authorList>
            <person name="Li X.-J."/>
            <person name="Dong L."/>
        </authorList>
    </citation>
    <scope>NUCLEOTIDE SEQUENCE [LARGE SCALE GENOMIC DNA]</scope>
    <source>
        <strain evidence="11 12">DSM 29761</strain>
    </source>
</reference>
<dbReference type="Gene3D" id="3.90.1150.10">
    <property type="entry name" value="Aspartate Aminotransferase, domain 1"/>
    <property type="match status" value="1"/>
</dbReference>
<accession>A0ABZ2CMQ6</accession>